<evidence type="ECO:0000256" key="1">
    <source>
        <dbReference type="ARBA" id="ARBA00010609"/>
    </source>
</evidence>
<reference evidence="8" key="2">
    <citation type="submission" date="2020-09" db="EMBL/GenBank/DDBJ databases">
        <authorList>
            <person name="Sun Q."/>
            <person name="Ohkuma M."/>
        </authorList>
    </citation>
    <scope>NUCLEOTIDE SEQUENCE</scope>
    <source>
        <strain evidence="8">JCM 4346</strain>
    </source>
</reference>
<dbReference type="InterPro" id="IPR008972">
    <property type="entry name" value="Cupredoxin"/>
</dbReference>
<sequence>MLKAGAGTAAVLAGGGVAAPLLSAGPAHAADLDPGTIPKYEVPMPRIPVLKPSRLTSGTSFFDVDMRESDVQILPGRKTRVLTYGGAFPGRTLLATTGRRTVVSRLNTLGTATSVHLHGAHVAPEHDGGPMDLIAPGDRRSYTYPNTQTHANLWFHDHAHHHESEHVYRGLSAFYLLSDRTERSLPLPSGEFDVPIMLRDARFDTDNQLVYVMDDFLNRNTILVNGRPWPYFQVAARKYRFRILNSTNLRFFTLKLSDGGSFTQIGSDGGLLAEPFETTELRLSCGERADIVVDFARYPVGTSLELVNDNGPGPAEHVGKVLRFDVVRTAADDSSVPARLRTLPALPTPTVERTIDLRMDEDGRPHPNAYIDEKLYDHHRVDTVIQHGTTELWTVRNVNELAPHNFHMHLVQFRVLERNGTPVTGGPEGGLKDTVTLLAGESVKLQATFKGYRGSYVYHCHMLDHSAMGMMATMQIV</sequence>
<feature type="domain" description="Plastocyanin-like" evidence="6">
    <location>
        <begin position="368"/>
        <end position="475"/>
    </location>
</feature>
<dbReference type="Pfam" id="PF07732">
    <property type="entry name" value="Cu-oxidase_3"/>
    <property type="match status" value="1"/>
</dbReference>
<dbReference type="EMBL" id="BMSX01000003">
    <property type="protein sequence ID" value="GGR02648.1"/>
    <property type="molecule type" value="Genomic_DNA"/>
</dbReference>
<dbReference type="PANTHER" id="PTHR48267">
    <property type="entry name" value="CUPREDOXIN SUPERFAMILY PROTEIN"/>
    <property type="match status" value="1"/>
</dbReference>
<comment type="caution">
    <text evidence="8">The sequence shown here is derived from an EMBL/GenBank/DDBJ whole genome shotgun (WGS) entry which is preliminary data.</text>
</comment>
<comment type="similarity">
    <text evidence="1">Belongs to the multicopper oxidase family.</text>
</comment>
<evidence type="ECO:0000259" key="5">
    <source>
        <dbReference type="Pfam" id="PF00394"/>
    </source>
</evidence>
<dbReference type="InterPro" id="IPR002355">
    <property type="entry name" value="Cu_oxidase_Cu_BS"/>
</dbReference>
<accession>A0A918F319</accession>
<feature type="signal peptide" evidence="4">
    <location>
        <begin position="1"/>
        <end position="29"/>
    </location>
</feature>
<dbReference type="InterPro" id="IPR001117">
    <property type="entry name" value="Cu-oxidase_2nd"/>
</dbReference>
<evidence type="ECO:0000256" key="2">
    <source>
        <dbReference type="ARBA" id="ARBA00022723"/>
    </source>
</evidence>
<dbReference type="PANTHER" id="PTHR48267:SF1">
    <property type="entry name" value="BILIRUBIN OXIDASE"/>
    <property type="match status" value="1"/>
</dbReference>
<reference evidence="8" key="1">
    <citation type="journal article" date="2014" name="Int. J. Syst. Evol. Microbiol.">
        <title>Complete genome sequence of Corynebacterium casei LMG S-19264T (=DSM 44701T), isolated from a smear-ripened cheese.</title>
        <authorList>
            <consortium name="US DOE Joint Genome Institute (JGI-PGF)"/>
            <person name="Walter F."/>
            <person name="Albersmeier A."/>
            <person name="Kalinowski J."/>
            <person name="Ruckert C."/>
        </authorList>
    </citation>
    <scope>NUCLEOTIDE SEQUENCE</scope>
    <source>
        <strain evidence="8">JCM 4346</strain>
    </source>
</reference>
<dbReference type="GO" id="GO:0016491">
    <property type="term" value="F:oxidoreductase activity"/>
    <property type="evidence" value="ECO:0007669"/>
    <property type="project" value="UniProtKB-KW"/>
</dbReference>
<dbReference type="GO" id="GO:0005507">
    <property type="term" value="F:copper ion binding"/>
    <property type="evidence" value="ECO:0007669"/>
    <property type="project" value="InterPro"/>
</dbReference>
<dbReference type="InterPro" id="IPR011706">
    <property type="entry name" value="Cu-oxidase_C"/>
</dbReference>
<keyword evidence="2" id="KW-0479">Metal-binding</keyword>
<dbReference type="Pfam" id="PF00394">
    <property type="entry name" value="Cu-oxidase"/>
    <property type="match status" value="1"/>
</dbReference>
<dbReference type="Proteomes" id="UP000658320">
    <property type="component" value="Unassembled WGS sequence"/>
</dbReference>
<protein>
    <submittedName>
        <fullName evidence="8">Multicopper oxidase</fullName>
    </submittedName>
</protein>
<dbReference type="Pfam" id="PF07731">
    <property type="entry name" value="Cu-oxidase_2"/>
    <property type="match status" value="1"/>
</dbReference>
<dbReference type="SUPFAM" id="SSF49503">
    <property type="entry name" value="Cupredoxins"/>
    <property type="match status" value="3"/>
</dbReference>
<gene>
    <name evidence="8" type="ORF">GCM10010251_18070</name>
</gene>
<feature type="chain" id="PRO_5037435116" evidence="4">
    <location>
        <begin position="30"/>
        <end position="477"/>
    </location>
</feature>
<keyword evidence="9" id="KW-1185">Reference proteome</keyword>
<dbReference type="InterPro" id="IPR011707">
    <property type="entry name" value="Cu-oxidase-like_N"/>
</dbReference>
<proteinExistence type="inferred from homology"/>
<organism evidence="8 9">
    <name type="scientific">Streptomyces aurantiogriseus</name>
    <dbReference type="NCBI Taxonomy" id="66870"/>
    <lineage>
        <taxon>Bacteria</taxon>
        <taxon>Bacillati</taxon>
        <taxon>Actinomycetota</taxon>
        <taxon>Actinomycetes</taxon>
        <taxon>Kitasatosporales</taxon>
        <taxon>Streptomycetaceae</taxon>
        <taxon>Streptomyces</taxon>
    </lineage>
</organism>
<evidence type="ECO:0000256" key="4">
    <source>
        <dbReference type="SAM" id="SignalP"/>
    </source>
</evidence>
<dbReference type="AlphaFoldDB" id="A0A918F319"/>
<dbReference type="Gene3D" id="2.60.40.420">
    <property type="entry name" value="Cupredoxins - blue copper proteins"/>
    <property type="match status" value="3"/>
</dbReference>
<dbReference type="InterPro" id="IPR045087">
    <property type="entry name" value="Cu-oxidase_fam"/>
</dbReference>
<evidence type="ECO:0000259" key="6">
    <source>
        <dbReference type="Pfam" id="PF07731"/>
    </source>
</evidence>
<evidence type="ECO:0000256" key="3">
    <source>
        <dbReference type="ARBA" id="ARBA00023002"/>
    </source>
</evidence>
<evidence type="ECO:0000313" key="8">
    <source>
        <dbReference type="EMBL" id="GGR02648.1"/>
    </source>
</evidence>
<evidence type="ECO:0000313" key="9">
    <source>
        <dbReference type="Proteomes" id="UP000658320"/>
    </source>
</evidence>
<evidence type="ECO:0000259" key="7">
    <source>
        <dbReference type="Pfam" id="PF07732"/>
    </source>
</evidence>
<name>A0A918F319_9ACTN</name>
<feature type="domain" description="Plastocyanin-like" evidence="5">
    <location>
        <begin position="219"/>
        <end position="297"/>
    </location>
</feature>
<keyword evidence="3" id="KW-0560">Oxidoreductase</keyword>
<keyword evidence="4" id="KW-0732">Signal</keyword>
<feature type="domain" description="Plastocyanin-like" evidence="7">
    <location>
        <begin position="67"/>
        <end position="180"/>
    </location>
</feature>
<dbReference type="PROSITE" id="PS00080">
    <property type="entry name" value="MULTICOPPER_OXIDASE2"/>
    <property type="match status" value="1"/>
</dbReference>